<comment type="caution">
    <text evidence="1">The sequence shown here is derived from an EMBL/GenBank/DDBJ whole genome shotgun (WGS) entry which is preliminary data.</text>
</comment>
<accession>A0A2H9T4T1</accession>
<sequence>MSKVCLGLDMKDPRYHVTNQTYKYRYYTIARSYEHSRKCENQPKS</sequence>
<dbReference type="AlphaFoldDB" id="A0A2H9T4T1"/>
<evidence type="ECO:0000313" key="1">
    <source>
        <dbReference type="EMBL" id="PJE78235.1"/>
    </source>
</evidence>
<reference evidence="1" key="1">
    <citation type="journal article" date="2017" name="Appl. Environ. Microbiol.">
        <title>Molecular characterization of an Endozoicomonas-like organism causing infection in king scallop Pecten maximus L.</title>
        <authorList>
            <person name="Cano I."/>
            <person name="van Aerle R."/>
            <person name="Ross S."/>
            <person name="Verner-Jeffreys D.W."/>
            <person name="Paley R.K."/>
            <person name="Rimmer G."/>
            <person name="Ryder D."/>
            <person name="Hooper P."/>
            <person name="Stone D."/>
            <person name="Feist S.W."/>
        </authorList>
    </citation>
    <scope>NUCLEOTIDE SEQUENCE</scope>
</reference>
<gene>
    <name evidence="1" type="ORF">CI610_02828</name>
</gene>
<dbReference type="EMBL" id="NSIT01000223">
    <property type="protein sequence ID" value="PJE78235.1"/>
    <property type="molecule type" value="Genomic_DNA"/>
</dbReference>
<name>A0A2H9T4T1_9ZZZZ</name>
<protein>
    <submittedName>
        <fullName evidence="1">Uncharacterized protein</fullName>
    </submittedName>
</protein>
<organism evidence="1">
    <name type="scientific">invertebrate metagenome</name>
    <dbReference type="NCBI Taxonomy" id="1711999"/>
    <lineage>
        <taxon>unclassified sequences</taxon>
        <taxon>metagenomes</taxon>
        <taxon>organismal metagenomes</taxon>
    </lineage>
</organism>
<proteinExistence type="predicted"/>